<dbReference type="RefSeq" id="WP_020634849.1">
    <property type="nucleotide sequence ID" value="NZ_KB913032.1"/>
</dbReference>
<accession>A0A229RSU4</accession>
<evidence type="ECO:0000313" key="2">
    <source>
        <dbReference type="Proteomes" id="UP000215563"/>
    </source>
</evidence>
<keyword evidence="2" id="KW-1185">Reference proteome</keyword>
<name>A0A229RSU4_AMYAL</name>
<proteinExistence type="predicted"/>
<organism evidence="1 2">
    <name type="scientific">Amycolatopsis alba DSM 44262</name>
    <dbReference type="NCBI Taxonomy" id="1125972"/>
    <lineage>
        <taxon>Bacteria</taxon>
        <taxon>Bacillati</taxon>
        <taxon>Actinomycetota</taxon>
        <taxon>Actinomycetes</taxon>
        <taxon>Pseudonocardiales</taxon>
        <taxon>Pseudonocardiaceae</taxon>
        <taxon>Amycolatopsis</taxon>
    </lineage>
</organism>
<dbReference type="Proteomes" id="UP000215563">
    <property type="component" value="Unassembled WGS sequence"/>
</dbReference>
<comment type="caution">
    <text evidence="1">The sequence shown here is derived from an EMBL/GenBank/DDBJ whole genome shotgun (WGS) entry which is preliminary data.</text>
</comment>
<gene>
    <name evidence="1" type="ORF">CFP75_18410</name>
</gene>
<reference evidence="1 2" key="1">
    <citation type="submission" date="2017-07" db="EMBL/GenBank/DDBJ databases">
        <title>Amycolatopsis alba DSM 44262 Genome sequencing and assembly.</title>
        <authorList>
            <person name="Kaur N."/>
            <person name="Mayilraj S."/>
        </authorList>
    </citation>
    <scope>NUCLEOTIDE SEQUENCE [LARGE SCALE GENOMIC DNA]</scope>
    <source>
        <strain evidence="1 2">DSM 44262</strain>
    </source>
</reference>
<protein>
    <submittedName>
        <fullName evidence="1">Uncharacterized protein</fullName>
    </submittedName>
</protein>
<dbReference type="EMBL" id="NMQU01000047">
    <property type="protein sequence ID" value="OXM49743.1"/>
    <property type="molecule type" value="Genomic_DNA"/>
</dbReference>
<dbReference type="AlphaFoldDB" id="A0A229RSU4"/>
<evidence type="ECO:0000313" key="1">
    <source>
        <dbReference type="EMBL" id="OXM49743.1"/>
    </source>
</evidence>
<sequence>MEPDDWKVVAGTWSTTTSSTTETSADEDAGDACTCKQRLIVADHLVGDGTATILLGDLGGGVDQEECGAVLTVLAGADGLPAR</sequence>